<keyword evidence="2" id="KW-1185">Reference proteome</keyword>
<proteinExistence type="predicted"/>
<evidence type="ECO:0000313" key="2">
    <source>
        <dbReference type="Proteomes" id="UP000287336"/>
    </source>
</evidence>
<evidence type="ECO:0000313" key="1">
    <source>
        <dbReference type="EMBL" id="RUR32194.1"/>
    </source>
</evidence>
<organism evidence="1 2">
    <name type="scientific">Vreelandella andesensis</name>
    <dbReference type="NCBI Taxonomy" id="447567"/>
    <lineage>
        <taxon>Bacteria</taxon>
        <taxon>Pseudomonadati</taxon>
        <taxon>Pseudomonadota</taxon>
        <taxon>Gammaproteobacteria</taxon>
        <taxon>Oceanospirillales</taxon>
        <taxon>Halomonadaceae</taxon>
        <taxon>Vreelandella</taxon>
    </lineage>
</organism>
<dbReference type="AlphaFoldDB" id="A0A3S0Y7J5"/>
<protein>
    <submittedName>
        <fullName evidence="1">Uncharacterized protein</fullName>
    </submittedName>
</protein>
<dbReference type="Proteomes" id="UP000287336">
    <property type="component" value="Unassembled WGS sequence"/>
</dbReference>
<accession>A0A3S0Y7J5</accession>
<sequence>MIVATSPRHEASYPLSIRLGAPSSQRFASGFLHIPPLRETPLLSASTFPLGLQWSFTPSSTLGYSASPSLHAMPARNTNAPGVPGALVLLDSQFTESVSSSH</sequence>
<dbReference type="EMBL" id="RZHG01000011">
    <property type="protein sequence ID" value="RUR32194.1"/>
    <property type="molecule type" value="Genomic_DNA"/>
</dbReference>
<name>A0A3S0Y7J5_9GAMM</name>
<gene>
    <name evidence="1" type="ORF">ELY33_06215</name>
</gene>
<dbReference type="RefSeq" id="WP_126945546.1">
    <property type="nucleotide sequence ID" value="NZ_RZHG01000011.1"/>
</dbReference>
<comment type="caution">
    <text evidence="1">The sequence shown here is derived from an EMBL/GenBank/DDBJ whole genome shotgun (WGS) entry which is preliminary data.</text>
</comment>
<reference evidence="1 2" key="1">
    <citation type="submission" date="2018-12" db="EMBL/GenBank/DDBJ databases">
        <title>three novel Halomonas strain isolated from plants.</title>
        <authorList>
            <person name="Sun C."/>
        </authorList>
    </citation>
    <scope>NUCLEOTIDE SEQUENCE [LARGE SCALE GENOMIC DNA]</scope>
    <source>
        <strain evidence="1 2">DSM 19434</strain>
    </source>
</reference>